<feature type="binding site" evidence="8">
    <location>
        <begin position="17"/>
        <end position="22"/>
    </location>
    <ligand>
        <name>ATP</name>
        <dbReference type="ChEBI" id="CHEBI:30616"/>
    </ligand>
</feature>
<comment type="subcellular location">
    <subcellularLocation>
        <location evidence="1 8">Cytoplasm</location>
    </subcellularLocation>
</comment>
<dbReference type="CDD" id="cd01992">
    <property type="entry name" value="TilS_N"/>
    <property type="match status" value="1"/>
</dbReference>
<evidence type="ECO:0000256" key="6">
    <source>
        <dbReference type="ARBA" id="ARBA00022840"/>
    </source>
</evidence>
<evidence type="ECO:0000313" key="10">
    <source>
        <dbReference type="EMBL" id="MDI3235877.1"/>
    </source>
</evidence>
<keyword evidence="5 8" id="KW-0547">Nucleotide-binding</keyword>
<gene>
    <name evidence="8 10" type="primary">tilS</name>
    <name evidence="10" type="ORF">QK289_12730</name>
</gene>
<dbReference type="GO" id="GO:0032267">
    <property type="term" value="F:tRNA(Ile)-lysidine synthase activity"/>
    <property type="evidence" value="ECO:0007669"/>
    <property type="project" value="UniProtKB-EC"/>
</dbReference>
<evidence type="ECO:0000313" key="11">
    <source>
        <dbReference type="Proteomes" id="UP001243286"/>
    </source>
</evidence>
<evidence type="ECO:0000259" key="9">
    <source>
        <dbReference type="SMART" id="SM00977"/>
    </source>
</evidence>
<dbReference type="Pfam" id="PF11734">
    <property type="entry name" value="TilS_C"/>
    <property type="match status" value="1"/>
</dbReference>
<dbReference type="InterPro" id="IPR014729">
    <property type="entry name" value="Rossmann-like_a/b/a_fold"/>
</dbReference>
<keyword evidence="6 8" id="KW-0067">ATP-binding</keyword>
<evidence type="ECO:0000256" key="4">
    <source>
        <dbReference type="ARBA" id="ARBA00022694"/>
    </source>
</evidence>
<dbReference type="PANTHER" id="PTHR43033:SF1">
    <property type="entry name" value="TRNA(ILE)-LYSIDINE SYNTHASE-RELATED"/>
    <property type="match status" value="1"/>
</dbReference>
<dbReference type="NCBIfam" id="TIGR02432">
    <property type="entry name" value="lysidine_TilS_N"/>
    <property type="match status" value="1"/>
</dbReference>
<dbReference type="InterPro" id="IPR012795">
    <property type="entry name" value="tRNA_Ile_lys_synt_N"/>
</dbReference>
<dbReference type="SMART" id="SM00977">
    <property type="entry name" value="TilS_C"/>
    <property type="match status" value="1"/>
</dbReference>
<proteinExistence type="inferred from homology"/>
<dbReference type="EC" id="6.3.4.19" evidence="8"/>
<comment type="catalytic activity">
    <reaction evidence="7 8">
        <text>cytidine(34) in tRNA(Ile2) + L-lysine + ATP = lysidine(34) in tRNA(Ile2) + AMP + diphosphate + H(+)</text>
        <dbReference type="Rhea" id="RHEA:43744"/>
        <dbReference type="Rhea" id="RHEA-COMP:10625"/>
        <dbReference type="Rhea" id="RHEA-COMP:10670"/>
        <dbReference type="ChEBI" id="CHEBI:15378"/>
        <dbReference type="ChEBI" id="CHEBI:30616"/>
        <dbReference type="ChEBI" id="CHEBI:32551"/>
        <dbReference type="ChEBI" id="CHEBI:33019"/>
        <dbReference type="ChEBI" id="CHEBI:82748"/>
        <dbReference type="ChEBI" id="CHEBI:83665"/>
        <dbReference type="ChEBI" id="CHEBI:456215"/>
        <dbReference type="EC" id="6.3.4.19"/>
    </reaction>
</comment>
<evidence type="ECO:0000256" key="1">
    <source>
        <dbReference type="ARBA" id="ARBA00004496"/>
    </source>
</evidence>
<keyword evidence="3 8" id="KW-0436">Ligase</keyword>
<comment type="domain">
    <text evidence="8">The N-terminal region contains the highly conserved SGGXDS motif, predicted to be a P-loop motif involved in ATP binding.</text>
</comment>
<name>A0ABT6R4K4_9BACL</name>
<evidence type="ECO:0000256" key="7">
    <source>
        <dbReference type="ARBA" id="ARBA00048539"/>
    </source>
</evidence>
<feature type="domain" description="Lysidine-tRNA(Ile) synthetase C-terminal" evidence="9">
    <location>
        <begin position="341"/>
        <end position="414"/>
    </location>
</feature>
<dbReference type="InterPro" id="IPR011063">
    <property type="entry name" value="TilS/TtcA_N"/>
</dbReference>
<evidence type="ECO:0000256" key="3">
    <source>
        <dbReference type="ARBA" id="ARBA00022598"/>
    </source>
</evidence>
<dbReference type="InterPro" id="IPR012796">
    <property type="entry name" value="Lysidine-tRNA-synth_C"/>
</dbReference>
<keyword evidence="11" id="KW-1185">Reference proteome</keyword>
<protein>
    <recommendedName>
        <fullName evidence="8">tRNA(Ile)-lysidine synthase</fullName>
        <ecNumber evidence="8">6.3.4.19</ecNumber>
    </recommendedName>
    <alternativeName>
        <fullName evidence="8">tRNA(Ile)-2-lysyl-cytidine synthase</fullName>
    </alternativeName>
    <alternativeName>
        <fullName evidence="8">tRNA(Ile)-lysidine synthetase</fullName>
    </alternativeName>
</protein>
<keyword evidence="2 8" id="KW-0963">Cytoplasm</keyword>
<evidence type="ECO:0000256" key="8">
    <source>
        <dbReference type="HAMAP-Rule" id="MF_01161"/>
    </source>
</evidence>
<dbReference type="RefSeq" id="WP_282356869.1">
    <property type="nucleotide sequence ID" value="NZ_JASBQV010000023.1"/>
</dbReference>
<reference evidence="10 11" key="1">
    <citation type="submission" date="2023-04" db="EMBL/GenBank/DDBJ databases">
        <title>Antarctic isolates genomes.</title>
        <authorList>
            <person name="Dimov S.G."/>
        </authorList>
    </citation>
    <scope>NUCLEOTIDE SEQUENCE [LARGE SCALE GENOMIC DNA]</scope>
    <source>
        <strain evidence="10 11">AL19</strain>
    </source>
</reference>
<keyword evidence="4 8" id="KW-0819">tRNA processing</keyword>
<dbReference type="Gene3D" id="3.40.50.620">
    <property type="entry name" value="HUPs"/>
    <property type="match status" value="1"/>
</dbReference>
<dbReference type="InterPro" id="IPR012094">
    <property type="entry name" value="tRNA_Ile_lys_synt"/>
</dbReference>
<comment type="caution">
    <text evidence="10">The sequence shown here is derived from an EMBL/GenBank/DDBJ whole genome shotgun (WGS) entry which is preliminary data.</text>
</comment>
<dbReference type="Pfam" id="PF01171">
    <property type="entry name" value="ATP_bind_3"/>
    <property type="match status" value="1"/>
</dbReference>
<comment type="function">
    <text evidence="8">Ligates lysine onto the cytidine present at position 34 of the AUA codon-specific tRNA(Ile) that contains the anticodon CAU, in an ATP-dependent manner. Cytidine is converted to lysidine, thus changing the amino acid specificity of the tRNA from methionine to isoleucine.</text>
</comment>
<dbReference type="PANTHER" id="PTHR43033">
    <property type="entry name" value="TRNA(ILE)-LYSIDINE SYNTHASE-RELATED"/>
    <property type="match status" value="1"/>
</dbReference>
<evidence type="ECO:0000256" key="2">
    <source>
        <dbReference type="ARBA" id="ARBA00022490"/>
    </source>
</evidence>
<comment type="similarity">
    <text evidence="8">Belongs to the tRNA(Ile)-lysidine synthase family.</text>
</comment>
<sequence>MRLDVNLPREPLLVAVSGGCDSMVLAHVLHEADYDILIVHVHHGLRKESDQEAEAIRNFAAARQIEFRMTRLDWEGETPSQAACRNRRYTFFRQVMAETGRHHLVLAHHRDDQLETLLIQLIRGEAHIDGIPLLRPFANGQMHRPLLAYTKQQLYDYAKEQRIQWSEDATNAETKYLRNQMRHQVLPLLAELRPGYEEATARAAMVRDEQQQEHLTYVAELVKSQMTERGLPLEVVQRLPSDFKRFVLRVLLPGSELSSNDYNRFLTWLRVDMPSGEVYYGNWRIQRTYGFLTCDRCPVRNFASEPLEIGPDLGTYHYGDHRIRFFRASAGIPVGAIRFPLTIRRPLPGDRIQLAIGTKKVSRILIDAKVPRALRTEIPVVVDATGQVLAVIGHRIAIFGSFELLAESCLMIEW</sequence>
<dbReference type="NCBIfam" id="TIGR02433">
    <property type="entry name" value="lysidine_TilS_C"/>
    <property type="match status" value="1"/>
</dbReference>
<dbReference type="SUPFAM" id="SSF56037">
    <property type="entry name" value="PheT/TilS domain"/>
    <property type="match status" value="1"/>
</dbReference>
<dbReference type="SUPFAM" id="SSF52402">
    <property type="entry name" value="Adenine nucleotide alpha hydrolases-like"/>
    <property type="match status" value="1"/>
</dbReference>
<dbReference type="HAMAP" id="MF_01161">
    <property type="entry name" value="tRNA_Ile_lys_synt"/>
    <property type="match status" value="1"/>
</dbReference>
<accession>A0ABT6R4K4</accession>
<dbReference type="EMBL" id="JASBQV010000023">
    <property type="protein sequence ID" value="MDI3235877.1"/>
    <property type="molecule type" value="Genomic_DNA"/>
</dbReference>
<evidence type="ECO:0000256" key="5">
    <source>
        <dbReference type="ARBA" id="ARBA00022741"/>
    </source>
</evidence>
<dbReference type="Proteomes" id="UP001243286">
    <property type="component" value="Unassembled WGS sequence"/>
</dbReference>
<organism evidence="10 11">
    <name type="scientific">Exiguobacterium antarcticum</name>
    <dbReference type="NCBI Taxonomy" id="132920"/>
    <lineage>
        <taxon>Bacteria</taxon>
        <taxon>Bacillati</taxon>
        <taxon>Bacillota</taxon>
        <taxon>Bacilli</taxon>
        <taxon>Bacillales</taxon>
        <taxon>Bacillales Family XII. Incertae Sedis</taxon>
        <taxon>Exiguobacterium</taxon>
    </lineage>
</organism>